<dbReference type="InParanoid" id="A0A0R0EHX6"/>
<protein>
    <recommendedName>
        <fullName evidence="4">Reverse transcriptase zinc-binding domain-containing protein</fullName>
    </recommendedName>
</protein>
<dbReference type="EMBL" id="CM000853">
    <property type="protein sequence ID" value="KRG90151.1"/>
    <property type="molecule type" value="Genomic_DNA"/>
</dbReference>
<evidence type="ECO:0008006" key="4">
    <source>
        <dbReference type="Google" id="ProtNLM"/>
    </source>
</evidence>
<evidence type="ECO:0000313" key="2">
    <source>
        <dbReference type="EnsemblPlants" id="KRG90151"/>
    </source>
</evidence>
<name>A0A0R0EHX6_SOYBN</name>
<evidence type="ECO:0000313" key="1">
    <source>
        <dbReference type="EMBL" id="KRG90151.1"/>
    </source>
</evidence>
<reference evidence="1 2" key="1">
    <citation type="journal article" date="2010" name="Nature">
        <title>Genome sequence of the palaeopolyploid soybean.</title>
        <authorList>
            <person name="Schmutz J."/>
            <person name="Cannon S.B."/>
            <person name="Schlueter J."/>
            <person name="Ma J."/>
            <person name="Mitros T."/>
            <person name="Nelson W."/>
            <person name="Hyten D.L."/>
            <person name="Song Q."/>
            <person name="Thelen J.J."/>
            <person name="Cheng J."/>
            <person name="Xu D."/>
            <person name="Hellsten U."/>
            <person name="May G.D."/>
            <person name="Yu Y."/>
            <person name="Sakurai T."/>
            <person name="Umezawa T."/>
            <person name="Bhattacharyya M.K."/>
            <person name="Sandhu D."/>
            <person name="Valliyodan B."/>
            <person name="Lindquist E."/>
            <person name="Peto M."/>
            <person name="Grant D."/>
            <person name="Shu S."/>
            <person name="Goodstein D."/>
            <person name="Barry K."/>
            <person name="Futrell-Griggs M."/>
            <person name="Abernathy B."/>
            <person name="Du J."/>
            <person name="Tian Z."/>
            <person name="Zhu L."/>
            <person name="Gill N."/>
            <person name="Joshi T."/>
            <person name="Libault M."/>
            <person name="Sethuraman A."/>
            <person name="Zhang X.-C."/>
            <person name="Shinozaki K."/>
            <person name="Nguyen H.T."/>
            <person name="Wing R.A."/>
            <person name="Cregan P."/>
            <person name="Specht J."/>
            <person name="Grimwood J."/>
            <person name="Rokhsar D."/>
            <person name="Stacey G."/>
            <person name="Shoemaker R.C."/>
            <person name="Jackson S.A."/>
        </authorList>
    </citation>
    <scope>NUCLEOTIDE SEQUENCE [LARGE SCALE GENOMIC DNA]</scope>
    <source>
        <strain evidence="2">cv. Williams 82</strain>
        <tissue evidence="1">Callus</tissue>
    </source>
</reference>
<dbReference type="EnsemblPlants" id="KRG90151">
    <property type="protein sequence ID" value="KRG90151"/>
    <property type="gene ID" value="GLYMA_20G071100"/>
</dbReference>
<accession>A0A0R0EHX6</accession>
<sequence>MEDVSKHFSWKVGRGYQIFFWEDSWVDGGVPLKEPFPELYQISSQTFHVVEDMGHFSDYGWEWNFSWRRNLFDSEMGVASTFLDIIAAISRGYQEKELARSSMGSSNCS</sequence>
<proteinExistence type="predicted"/>
<gene>
    <name evidence="1" type="ORF">GLYMA_20G071100</name>
</gene>
<dbReference type="OMA" id="INFHRVE"/>
<keyword evidence="3" id="KW-1185">Reference proteome</keyword>
<dbReference type="PANTHER" id="PTHR36617">
    <property type="entry name" value="PROTEIN, PUTATIVE-RELATED"/>
    <property type="match status" value="1"/>
</dbReference>
<dbReference type="PANTHER" id="PTHR36617:SF11">
    <property type="entry name" value="PROTEIN, PUTATIVE-RELATED"/>
    <property type="match status" value="1"/>
</dbReference>
<reference evidence="1" key="3">
    <citation type="submission" date="2018-07" db="EMBL/GenBank/DDBJ databases">
        <title>WGS assembly of Glycine max.</title>
        <authorList>
            <person name="Schmutz J."/>
            <person name="Cannon S."/>
            <person name="Schlueter J."/>
            <person name="Ma J."/>
            <person name="Mitros T."/>
            <person name="Nelson W."/>
            <person name="Hyten D."/>
            <person name="Song Q."/>
            <person name="Thelen J."/>
            <person name="Cheng J."/>
            <person name="Xu D."/>
            <person name="Hellsten U."/>
            <person name="May G."/>
            <person name="Yu Y."/>
            <person name="Sakurai T."/>
            <person name="Umezawa T."/>
            <person name="Bhattacharyya M."/>
            <person name="Sandhu D."/>
            <person name="Valliyodan B."/>
            <person name="Lindquist E."/>
            <person name="Peto M."/>
            <person name="Grant D."/>
            <person name="Shu S."/>
            <person name="Goodstein D."/>
            <person name="Barry K."/>
            <person name="Futrell-Griggs M."/>
            <person name="Abernathy B."/>
            <person name="Du J."/>
            <person name="Tian Z."/>
            <person name="Zhu L."/>
            <person name="Gill N."/>
            <person name="Joshi T."/>
            <person name="Libault M."/>
            <person name="Sethuraman A."/>
            <person name="Zhang X."/>
            <person name="Shinozaki K."/>
            <person name="Nguyen H."/>
            <person name="Wing R."/>
            <person name="Cregan P."/>
            <person name="Specht J."/>
            <person name="Grimwood J."/>
            <person name="Rokhsar D."/>
            <person name="Stacey G."/>
            <person name="Shoemaker R."/>
            <person name="Jackson S."/>
        </authorList>
    </citation>
    <scope>NUCLEOTIDE SEQUENCE</scope>
    <source>
        <tissue evidence="1">Callus</tissue>
    </source>
</reference>
<evidence type="ECO:0000313" key="3">
    <source>
        <dbReference type="Proteomes" id="UP000008827"/>
    </source>
</evidence>
<dbReference type="AlphaFoldDB" id="A0A0R0EHX6"/>
<reference evidence="2" key="2">
    <citation type="submission" date="2018-02" db="UniProtKB">
        <authorList>
            <consortium name="EnsemblPlants"/>
        </authorList>
    </citation>
    <scope>IDENTIFICATION</scope>
    <source>
        <strain evidence="2">Williams 82</strain>
    </source>
</reference>
<dbReference type="OrthoDB" id="1436790at2759"/>
<dbReference type="Proteomes" id="UP000008827">
    <property type="component" value="Chromosome 20"/>
</dbReference>
<organism evidence="1">
    <name type="scientific">Glycine max</name>
    <name type="common">Soybean</name>
    <name type="synonym">Glycine hispida</name>
    <dbReference type="NCBI Taxonomy" id="3847"/>
    <lineage>
        <taxon>Eukaryota</taxon>
        <taxon>Viridiplantae</taxon>
        <taxon>Streptophyta</taxon>
        <taxon>Embryophyta</taxon>
        <taxon>Tracheophyta</taxon>
        <taxon>Spermatophyta</taxon>
        <taxon>Magnoliopsida</taxon>
        <taxon>eudicotyledons</taxon>
        <taxon>Gunneridae</taxon>
        <taxon>Pentapetalae</taxon>
        <taxon>rosids</taxon>
        <taxon>fabids</taxon>
        <taxon>Fabales</taxon>
        <taxon>Fabaceae</taxon>
        <taxon>Papilionoideae</taxon>
        <taxon>50 kb inversion clade</taxon>
        <taxon>NPAAA clade</taxon>
        <taxon>indigoferoid/millettioid clade</taxon>
        <taxon>Phaseoleae</taxon>
        <taxon>Glycine</taxon>
        <taxon>Glycine subgen. Soja</taxon>
    </lineage>
</organism>
<dbReference type="Gramene" id="KRG90151">
    <property type="protein sequence ID" value="KRG90151"/>
    <property type="gene ID" value="GLYMA_20G071100"/>
</dbReference>